<dbReference type="EMBL" id="JAEVLS010000002">
    <property type="protein sequence ID" value="MBM0105602.1"/>
    <property type="molecule type" value="Genomic_DNA"/>
</dbReference>
<dbReference type="RefSeq" id="WP_203167637.1">
    <property type="nucleotide sequence ID" value="NZ_JAEVLS010000002.1"/>
</dbReference>
<gene>
    <name evidence="1" type="ORF">JM946_12620</name>
</gene>
<organism evidence="1 2">
    <name type="scientific">Steroidobacter gossypii</name>
    <dbReference type="NCBI Taxonomy" id="2805490"/>
    <lineage>
        <taxon>Bacteria</taxon>
        <taxon>Pseudomonadati</taxon>
        <taxon>Pseudomonadota</taxon>
        <taxon>Gammaproteobacteria</taxon>
        <taxon>Steroidobacterales</taxon>
        <taxon>Steroidobacteraceae</taxon>
        <taxon>Steroidobacter</taxon>
    </lineage>
</organism>
<name>A0ABS1WXD7_9GAMM</name>
<comment type="caution">
    <text evidence="1">The sequence shown here is derived from an EMBL/GenBank/DDBJ whole genome shotgun (WGS) entry which is preliminary data.</text>
</comment>
<keyword evidence="2" id="KW-1185">Reference proteome</keyword>
<sequence length="181" mass="18019">MRSVLIAFAAVAITVTVGALAQVGGVPSRLRLQSLGVNAPAPSTPGNITASGTISAGALSVGGVELDASDLAVLTGGEPIVTGVGNRDKVISGCWSGGTGGTCFSGSLPTGVTVTRTNQGRYTLNFDPGVWASTPFCTFTTNGVSEATVWTNGISATSYTVNVNAATTGSDRNVTFICLGS</sequence>
<reference evidence="1 2" key="1">
    <citation type="journal article" date="2021" name="Int. J. Syst. Evol. Microbiol.">
        <title>Steroidobacter gossypii sp. nov., isolated from soil of cotton cropping field.</title>
        <authorList>
            <person name="Huang R."/>
            <person name="Yang S."/>
            <person name="Zhen C."/>
            <person name="Liu W."/>
        </authorList>
    </citation>
    <scope>NUCLEOTIDE SEQUENCE [LARGE SCALE GENOMIC DNA]</scope>
    <source>
        <strain evidence="1 2">S1-65</strain>
    </source>
</reference>
<protein>
    <submittedName>
        <fullName evidence="1">Uncharacterized protein</fullName>
    </submittedName>
</protein>
<proteinExistence type="predicted"/>
<evidence type="ECO:0000313" key="2">
    <source>
        <dbReference type="Proteomes" id="UP000661077"/>
    </source>
</evidence>
<dbReference type="Proteomes" id="UP000661077">
    <property type="component" value="Unassembled WGS sequence"/>
</dbReference>
<accession>A0ABS1WXD7</accession>
<evidence type="ECO:0000313" key="1">
    <source>
        <dbReference type="EMBL" id="MBM0105602.1"/>
    </source>
</evidence>